<evidence type="ECO:0000313" key="3">
    <source>
        <dbReference type="EMBL" id="AGS53955.1"/>
    </source>
</evidence>
<dbReference type="AlphaFoldDB" id="A0A806KH47"/>
<dbReference type="InterPro" id="IPR011990">
    <property type="entry name" value="TPR-like_helical_dom_sf"/>
</dbReference>
<feature type="region of interest" description="Disordered" evidence="2">
    <location>
        <begin position="1"/>
        <end position="145"/>
    </location>
</feature>
<dbReference type="Gene3D" id="1.25.40.10">
    <property type="entry name" value="Tetratricopeptide repeat domain"/>
    <property type="match status" value="2"/>
</dbReference>
<protein>
    <recommendedName>
        <fullName evidence="4">Tetratricopeptide repeat protein</fullName>
    </recommendedName>
</protein>
<feature type="compositionally biased region" description="Acidic residues" evidence="2">
    <location>
        <begin position="9"/>
        <end position="64"/>
    </location>
</feature>
<organism evidence="3">
    <name type="scientific">uncultured bacterium contig00109</name>
    <dbReference type="NCBI Taxonomy" id="1181574"/>
    <lineage>
        <taxon>Bacteria</taxon>
        <taxon>environmental samples</taxon>
    </lineage>
</organism>
<dbReference type="InterPro" id="IPR019734">
    <property type="entry name" value="TPR_rpt"/>
</dbReference>
<dbReference type="InterPro" id="IPR058109">
    <property type="entry name" value="FlcA_C"/>
</dbReference>
<dbReference type="EMBL" id="JQ844262">
    <property type="protein sequence ID" value="AGS53955.1"/>
    <property type="molecule type" value="Genomic_DNA"/>
</dbReference>
<dbReference type="PROSITE" id="PS50005">
    <property type="entry name" value="TPR"/>
    <property type="match status" value="1"/>
</dbReference>
<accession>A0A806KH47</accession>
<evidence type="ECO:0000256" key="2">
    <source>
        <dbReference type="SAM" id="MobiDB-lite"/>
    </source>
</evidence>
<proteinExistence type="predicted"/>
<dbReference type="SUPFAM" id="SSF48452">
    <property type="entry name" value="TPR-like"/>
    <property type="match status" value="2"/>
</dbReference>
<evidence type="ECO:0000256" key="1">
    <source>
        <dbReference type="PROSITE-ProRule" id="PRU00339"/>
    </source>
</evidence>
<name>A0A806KH47_9BACT</name>
<evidence type="ECO:0008006" key="4">
    <source>
        <dbReference type="Google" id="ProtNLM"/>
    </source>
</evidence>
<dbReference type="NCBIfam" id="NF047371">
    <property type="entry name" value="FlcA_CTERM"/>
    <property type="match status" value="1"/>
</dbReference>
<feature type="compositionally biased region" description="Acidic residues" evidence="2">
    <location>
        <begin position="78"/>
        <end position="145"/>
    </location>
</feature>
<feature type="repeat" description="TPR" evidence="1">
    <location>
        <begin position="704"/>
        <end position="737"/>
    </location>
</feature>
<dbReference type="SMART" id="SM00028">
    <property type="entry name" value="TPR"/>
    <property type="match status" value="3"/>
</dbReference>
<reference evidence="3" key="1">
    <citation type="submission" date="2012-03" db="EMBL/GenBank/DDBJ databases">
        <title>Functional metagenomics reveals considerable lignocellulase gene clusters in the gut microbiome of a wood-feeding higher termite.</title>
        <authorList>
            <person name="Liu N."/>
        </authorList>
    </citation>
    <scope>NUCLEOTIDE SEQUENCE</scope>
</reference>
<keyword evidence="1" id="KW-0802">TPR repeat</keyword>
<sequence length="863" mass="98665">MGDLGLPEEPTEEPAPADETESPDLDDLGLDDLDLPEEPTEEPAAEGGDDDLGLDDLDFTEEPAAEGGGDDLGLSDEPASEDGTEDIDLGDFDDMFPGDESESEPESEDKGDDTEFDDMDADGEDDAQASTLDDDNDDFSFPDLDDVLQAPSKEAKTDTAAKKTAKKGWAWRKGKEKKTKTHATDDVEEINLTEDEFKGFLETLARYPINLRIACEEIIAEQVVNPKDLAELIENLVWGAPAKETAILAGHILGKVITVPKAFAKSSGEELEAEKSSFAYIFVHNFLPVLRTFMIIAIMAFSVVYLFYKFVYTPLKAESLYKTGYERIFAGEYQRANERFNEAIGILLRKNWFFKYAEAFRDERQYIYAEQKYEELLRYFPGDKKGILDYAGLETYYLRNYAKADNILRSQLLDYFPNDFDGLLAAGDNYLIWGEVDPSKYEDARYSYARLLEKYGWRVPVVERMMKYFIRTDNLKETLILKNWFDNDPERRVLSAEMLGELGGYLLDKKLEEVSGVPNAYVAQIDGIRDLLLRAVYADASLPEPHYHLARYYHSLGNDHEERVTLRIAIKAFDDAREETIRRRNYRIDAHQRYADVLIKNREFLPAEEQLVRGINLYEDAVSRRLISRSPQYGRLYAGLGDLEYFTKTGDMRAALRYYHRSEENGWAPPEMQYRMGSAYYQLEDWRNALEYLFNASSGLPLNRRVLFAMGNAALKRGNYSAALGYYNRLLDMLENQRSRLPILLPNDRPEYLELAERLMMARNNAGVASEMLAAQTGQREHHTRALAFYAEAERAWDAQTRDPRSMVRSSSTPLPFLNTRNALYPQAGYEPQIFIRIDREALENSPWEDLAPLSRLDHGLTN</sequence>